<dbReference type="Gene3D" id="3.90.640.10">
    <property type="entry name" value="Actin, Chain A, domain 4"/>
    <property type="match status" value="1"/>
</dbReference>
<dbReference type="FunFam" id="3.90.640.10:FF:000014">
    <property type="entry name" value="Putative actin-related protein 6"/>
    <property type="match status" value="1"/>
</dbReference>
<dbReference type="InterPro" id="IPR004000">
    <property type="entry name" value="Actin"/>
</dbReference>
<reference evidence="9" key="3">
    <citation type="submission" date="2025-08" db="UniProtKB">
        <authorList>
            <consortium name="RefSeq"/>
        </authorList>
    </citation>
    <scope>IDENTIFICATION</scope>
    <source>
        <strain evidence="9">CBS 342.82</strain>
    </source>
</reference>
<reference evidence="9" key="2">
    <citation type="submission" date="2020-04" db="EMBL/GenBank/DDBJ databases">
        <authorList>
            <consortium name="NCBI Genome Project"/>
        </authorList>
    </citation>
    <scope>NUCLEOTIDE SEQUENCE</scope>
    <source>
        <strain evidence="9">CBS 342.82</strain>
    </source>
</reference>
<gene>
    <name evidence="9" type="ORF">K489DRAFT_389725</name>
</gene>
<dbReference type="SMART" id="SM00268">
    <property type="entry name" value="ACTIN"/>
    <property type="match status" value="1"/>
</dbReference>
<proteinExistence type="inferred from homology"/>
<keyword evidence="4" id="KW-0963">Cytoplasm</keyword>
<dbReference type="GeneID" id="54364336"/>
<keyword evidence="8" id="KW-1185">Reference proteome</keyword>
<dbReference type="Pfam" id="PF00022">
    <property type="entry name" value="Actin"/>
    <property type="match status" value="1"/>
</dbReference>
<name>A0A6J3M232_9PEZI</name>
<evidence type="ECO:0000256" key="5">
    <source>
        <dbReference type="ARBA" id="ARBA00025222"/>
    </source>
</evidence>
<comment type="function">
    <text evidence="5">Component of the SWR1 complex which mediates the ATP-dependent exchange of histone H2A for the H2A variant HZT1 leading to transcriptional regulation of selected genes by chromatin remodeling. Involved in chromosome stability.</text>
</comment>
<dbReference type="RefSeq" id="XP_033458018.1">
    <property type="nucleotide sequence ID" value="XM_033606536.1"/>
</dbReference>
<protein>
    <recommendedName>
        <fullName evidence="3">Actin-like protein ARP6</fullName>
    </recommendedName>
    <alternativeName>
        <fullName evidence="7">Actin-like protein arp6</fullName>
    </alternativeName>
</protein>
<evidence type="ECO:0000256" key="1">
    <source>
        <dbReference type="ARBA" id="ARBA00004496"/>
    </source>
</evidence>
<dbReference type="GO" id="GO:0005737">
    <property type="term" value="C:cytoplasm"/>
    <property type="evidence" value="ECO:0007669"/>
    <property type="project" value="UniProtKB-SubCell"/>
</dbReference>
<accession>A0A6J3M232</accession>
<organism evidence="9">
    <name type="scientific">Dissoconium aciculare CBS 342.82</name>
    <dbReference type="NCBI Taxonomy" id="1314786"/>
    <lineage>
        <taxon>Eukaryota</taxon>
        <taxon>Fungi</taxon>
        <taxon>Dikarya</taxon>
        <taxon>Ascomycota</taxon>
        <taxon>Pezizomycotina</taxon>
        <taxon>Dothideomycetes</taxon>
        <taxon>Dothideomycetidae</taxon>
        <taxon>Mycosphaerellales</taxon>
        <taxon>Dissoconiaceae</taxon>
        <taxon>Dissoconium</taxon>
    </lineage>
</organism>
<evidence type="ECO:0000256" key="4">
    <source>
        <dbReference type="ARBA" id="ARBA00022490"/>
    </source>
</evidence>
<evidence type="ECO:0000256" key="7">
    <source>
        <dbReference type="ARBA" id="ARBA00073820"/>
    </source>
</evidence>
<evidence type="ECO:0000256" key="6">
    <source>
        <dbReference type="ARBA" id="ARBA00063309"/>
    </source>
</evidence>
<evidence type="ECO:0000313" key="8">
    <source>
        <dbReference type="Proteomes" id="UP000504637"/>
    </source>
</evidence>
<evidence type="ECO:0000256" key="3">
    <source>
        <dbReference type="ARBA" id="ARBA00018633"/>
    </source>
</evidence>
<evidence type="ECO:0000256" key="2">
    <source>
        <dbReference type="ARBA" id="ARBA00005665"/>
    </source>
</evidence>
<reference evidence="9" key="1">
    <citation type="submission" date="2020-01" db="EMBL/GenBank/DDBJ databases">
        <authorList>
            <consortium name="DOE Joint Genome Institute"/>
            <person name="Haridas S."/>
            <person name="Albert R."/>
            <person name="Binder M."/>
            <person name="Bloem J."/>
            <person name="Labutti K."/>
            <person name="Salamov A."/>
            <person name="Andreopoulos B."/>
            <person name="Baker S.E."/>
            <person name="Barry K."/>
            <person name="Bills G."/>
            <person name="Bluhm B.H."/>
            <person name="Cannon C."/>
            <person name="Castanera R."/>
            <person name="Culley D.E."/>
            <person name="Daum C."/>
            <person name="Ezra D."/>
            <person name="Gonzalez J.B."/>
            <person name="Henrissat B."/>
            <person name="Kuo A."/>
            <person name="Liang C."/>
            <person name="Lipzen A."/>
            <person name="Lutzoni F."/>
            <person name="Magnuson J."/>
            <person name="Mondo S."/>
            <person name="Nolan M."/>
            <person name="Ohm R."/>
            <person name="Pangilinan J."/>
            <person name="Park H.-J."/>
            <person name="Ramirez L."/>
            <person name="Alfaro M."/>
            <person name="Sun H."/>
            <person name="Tritt A."/>
            <person name="Yoshinaga Y."/>
            <person name="Zwiers L.-H."/>
            <person name="Turgeon B.G."/>
            <person name="Goodwin S.B."/>
            <person name="Spatafora J.W."/>
            <person name="Crous P.W."/>
            <person name="Grigoriev I.V."/>
        </authorList>
    </citation>
    <scope>NUCLEOTIDE SEQUENCE</scope>
    <source>
        <strain evidence="9">CBS 342.82</strain>
    </source>
</reference>
<dbReference type="SUPFAM" id="SSF53067">
    <property type="entry name" value="Actin-like ATPase domain"/>
    <property type="match status" value="2"/>
</dbReference>
<dbReference type="OrthoDB" id="6220758at2759"/>
<comment type="similarity">
    <text evidence="2">Belongs to the actin family. ARP6 subfamily.</text>
</comment>
<dbReference type="GO" id="GO:0005634">
    <property type="term" value="C:nucleus"/>
    <property type="evidence" value="ECO:0007669"/>
    <property type="project" value="UniProtKB-ARBA"/>
</dbReference>
<sequence length="448" mass="49925">MVRPTSASAPAKKLSVNVATKTLVLDNGSHTIKAGFSAPGVEPDLKDCHVIPNCIARSQRDKRTYIAAELDECIDFGELQIRRPVERGYIVNWEGEKAIWDRTILDSQSPVHCDPSECNLLLTEAPNAPSAVQRNSDEMVFEEYEFASLYRTTAPMLNAYTQSPFASTSLLPAGSSQECLLVVDIGHSHTTVTPLYQGHPLHPACRRLEIGGRLLTNLLKERLSRTMDMQREEWIVQEMKEDTCYVAADLGDFSDRLERAWKGGQKDPREVDASVLVDYVLPDYEQLKRGYAKPYDVNKTARMRLGIGGAAEPAITVGNERFTVPELLFAPSDIGMQQDGIPGVILQSLDALPKGLWQPLLASILVVGGTSKMPGLVERLERELRNKIDDSYSVRVVRAEDPTKNVWLGGARLAQDSELLRSLSVTRAEYIEHGELWTRRKFAGKVHR</sequence>
<dbReference type="PANTHER" id="PTHR11937">
    <property type="entry name" value="ACTIN"/>
    <property type="match status" value="1"/>
</dbReference>
<dbReference type="CDD" id="cd10210">
    <property type="entry name" value="ASKHA_NBD_Arp6"/>
    <property type="match status" value="1"/>
</dbReference>
<comment type="subcellular location">
    <subcellularLocation>
        <location evidence="1">Cytoplasm</location>
    </subcellularLocation>
</comment>
<dbReference type="InterPro" id="IPR043129">
    <property type="entry name" value="ATPase_NBD"/>
</dbReference>
<dbReference type="Proteomes" id="UP000504637">
    <property type="component" value="Unplaced"/>
</dbReference>
<dbReference type="AlphaFoldDB" id="A0A6J3M232"/>
<evidence type="ECO:0000313" key="9">
    <source>
        <dbReference type="RefSeq" id="XP_033458018.1"/>
    </source>
</evidence>
<comment type="subunit">
    <text evidence="6">Component of the SWR1 chromatin remodeling complex.</text>
</comment>
<dbReference type="Gene3D" id="3.30.420.40">
    <property type="match status" value="2"/>
</dbReference>